<dbReference type="AlphaFoldDB" id="A0A3S5AYK2"/>
<evidence type="ECO:0000313" key="2">
    <source>
        <dbReference type="EMBL" id="VEL29930.1"/>
    </source>
</evidence>
<dbReference type="Proteomes" id="UP000784294">
    <property type="component" value="Unassembled WGS sequence"/>
</dbReference>
<evidence type="ECO:0000313" key="1">
    <source>
        <dbReference type="EMBL" id="VEL28562.1"/>
    </source>
</evidence>
<dbReference type="EMBL" id="CAAALY010107783">
    <property type="protein sequence ID" value="VEL29930.1"/>
    <property type="molecule type" value="Genomic_DNA"/>
</dbReference>
<comment type="caution">
    <text evidence="1">The sequence shown here is derived from an EMBL/GenBank/DDBJ whole genome shotgun (WGS) entry which is preliminary data.</text>
</comment>
<proteinExistence type="predicted"/>
<dbReference type="EMBL" id="CAAALY010095967">
    <property type="protein sequence ID" value="VEL28562.1"/>
    <property type="molecule type" value="Genomic_DNA"/>
</dbReference>
<accession>A0A3S5AYK2</accession>
<name>A0A3S5AYK2_9PLAT</name>
<evidence type="ECO:0000313" key="3">
    <source>
        <dbReference type="Proteomes" id="UP000784294"/>
    </source>
</evidence>
<gene>
    <name evidence="1" type="ORF">PXEA_LOCUS22002</name>
    <name evidence="2" type="ORF">PXEA_LOCUS23370</name>
</gene>
<sequence>MVKGFGSSVRVIHVAPYHEASYFPADIFDRNLDLMRSWEWVFASTPTFRLRLKDFLVSHANEVCDGLIVICERGEFKRLEIESSSEAGTEASLETWLASLSEALCKSPCQLDAWVHPLDQFIRASSAPLSNLQMAIIASLKAISAKF</sequence>
<reference evidence="1" key="1">
    <citation type="submission" date="2018-11" db="EMBL/GenBank/DDBJ databases">
        <authorList>
            <consortium name="Pathogen Informatics"/>
        </authorList>
    </citation>
    <scope>NUCLEOTIDE SEQUENCE</scope>
</reference>
<keyword evidence="3" id="KW-1185">Reference proteome</keyword>
<organism evidence="1 3">
    <name type="scientific">Protopolystoma xenopodis</name>
    <dbReference type="NCBI Taxonomy" id="117903"/>
    <lineage>
        <taxon>Eukaryota</taxon>
        <taxon>Metazoa</taxon>
        <taxon>Spiralia</taxon>
        <taxon>Lophotrochozoa</taxon>
        <taxon>Platyhelminthes</taxon>
        <taxon>Monogenea</taxon>
        <taxon>Polyopisthocotylea</taxon>
        <taxon>Polystomatidea</taxon>
        <taxon>Polystomatidae</taxon>
        <taxon>Protopolystoma</taxon>
    </lineage>
</organism>
<protein>
    <submittedName>
        <fullName evidence="1">Uncharacterized protein</fullName>
    </submittedName>
</protein>